<accession>A0A1J5PYD6</accession>
<gene>
    <name evidence="1" type="ORF">GALL_418260</name>
</gene>
<sequence>MARRHCFAISRRVAPEVYNTHSPRIIGGRRECRAPDAPAAACVLVESTRVSHHGHTGNTRHSPRNGFNGFLRALPGDRAFLPPSPAKTCFRQLDASVGASGPHDFAVRNNAARHASLWRPPHPAPNVRDDAYAPLAEAGRRINKAASTKRRSEIFLLEGLDTILRDAPAGQINQTD</sequence>
<dbReference type="AlphaFoldDB" id="A0A1J5PYD6"/>
<dbReference type="EMBL" id="MLJW01001853">
    <property type="protein sequence ID" value="OIQ76489.1"/>
    <property type="molecule type" value="Genomic_DNA"/>
</dbReference>
<reference evidence="1" key="1">
    <citation type="submission" date="2016-10" db="EMBL/GenBank/DDBJ databases">
        <title>Sequence of Gallionella enrichment culture.</title>
        <authorList>
            <person name="Poehlein A."/>
            <person name="Muehling M."/>
            <person name="Daniel R."/>
        </authorList>
    </citation>
    <scope>NUCLEOTIDE SEQUENCE</scope>
</reference>
<proteinExistence type="predicted"/>
<organism evidence="1">
    <name type="scientific">mine drainage metagenome</name>
    <dbReference type="NCBI Taxonomy" id="410659"/>
    <lineage>
        <taxon>unclassified sequences</taxon>
        <taxon>metagenomes</taxon>
        <taxon>ecological metagenomes</taxon>
    </lineage>
</organism>
<evidence type="ECO:0000313" key="1">
    <source>
        <dbReference type="EMBL" id="OIQ76489.1"/>
    </source>
</evidence>
<name>A0A1J5PYD6_9ZZZZ</name>
<comment type="caution">
    <text evidence="1">The sequence shown here is derived from an EMBL/GenBank/DDBJ whole genome shotgun (WGS) entry which is preliminary data.</text>
</comment>
<protein>
    <submittedName>
        <fullName evidence="1">Uncharacterized protein</fullName>
    </submittedName>
</protein>